<dbReference type="Pfam" id="PF08740">
    <property type="entry name" value="BCS1_N"/>
    <property type="match status" value="1"/>
</dbReference>
<comment type="catalytic activity">
    <reaction evidence="11">
        <text>ATP + H2O = ADP + phosphate + H(+)</text>
        <dbReference type="Rhea" id="RHEA:13065"/>
        <dbReference type="ChEBI" id="CHEBI:15377"/>
        <dbReference type="ChEBI" id="CHEBI:15378"/>
        <dbReference type="ChEBI" id="CHEBI:30616"/>
        <dbReference type="ChEBI" id="CHEBI:43474"/>
        <dbReference type="ChEBI" id="CHEBI:456216"/>
    </reaction>
    <physiologicalReaction direction="left-to-right" evidence="11">
        <dbReference type="Rhea" id="RHEA:13066"/>
    </physiologicalReaction>
</comment>
<dbReference type="OrthoDB" id="10251412at2759"/>
<evidence type="ECO:0000256" key="11">
    <source>
        <dbReference type="ARBA" id="ARBA00048778"/>
    </source>
</evidence>
<evidence type="ECO:0000256" key="3">
    <source>
        <dbReference type="ARBA" id="ARBA00022692"/>
    </source>
</evidence>
<dbReference type="InterPro" id="IPR003593">
    <property type="entry name" value="AAA+_ATPase"/>
</dbReference>
<comment type="caution">
    <text evidence="15">The sequence shown here is derived from an EMBL/GenBank/DDBJ whole genome shotgun (WGS) entry which is preliminary data.</text>
</comment>
<keyword evidence="3" id="KW-0812">Transmembrane</keyword>
<evidence type="ECO:0000256" key="1">
    <source>
        <dbReference type="ARBA" id="ARBA00004434"/>
    </source>
</evidence>
<evidence type="ECO:0000256" key="6">
    <source>
        <dbReference type="ARBA" id="ARBA00022801"/>
    </source>
</evidence>
<dbReference type="Proteomes" id="UP000256645">
    <property type="component" value="Unassembled WGS sequence"/>
</dbReference>
<protein>
    <recommendedName>
        <fullName evidence="17">P-loop containing nucleoside triphosphate hydrolase protein</fullName>
    </recommendedName>
</protein>
<dbReference type="GO" id="GO:0016887">
    <property type="term" value="F:ATP hydrolysis activity"/>
    <property type="evidence" value="ECO:0007669"/>
    <property type="project" value="InterPro"/>
</dbReference>
<evidence type="ECO:0000256" key="8">
    <source>
        <dbReference type="ARBA" id="ARBA00022989"/>
    </source>
</evidence>
<evidence type="ECO:0000256" key="12">
    <source>
        <dbReference type="RuleBase" id="RU003651"/>
    </source>
</evidence>
<comment type="subcellular location">
    <subcellularLocation>
        <location evidence="1">Mitochondrion inner membrane</location>
        <topology evidence="1">Single-pass membrane protein</topology>
    </subcellularLocation>
</comment>
<dbReference type="PANTHER" id="PTHR23070">
    <property type="entry name" value="BCS1 AAA-TYPE ATPASE"/>
    <property type="match status" value="1"/>
</dbReference>
<dbReference type="GO" id="GO:0005524">
    <property type="term" value="F:ATP binding"/>
    <property type="evidence" value="ECO:0007669"/>
    <property type="project" value="UniProtKB-KW"/>
</dbReference>
<dbReference type="InterPro" id="IPR057495">
    <property type="entry name" value="AAA_lid_BCS1"/>
</dbReference>
<dbReference type="Pfam" id="PF25426">
    <property type="entry name" value="AAA_lid_BCS1"/>
    <property type="match status" value="1"/>
</dbReference>
<evidence type="ECO:0000256" key="9">
    <source>
        <dbReference type="ARBA" id="ARBA00023128"/>
    </source>
</evidence>
<dbReference type="SUPFAM" id="SSF52540">
    <property type="entry name" value="P-loop containing nucleoside triphosphate hydrolases"/>
    <property type="match status" value="1"/>
</dbReference>
<dbReference type="STRING" id="1849047.A0A3D8RBQ7"/>
<dbReference type="Gene3D" id="3.40.50.300">
    <property type="entry name" value="P-loop containing nucleotide triphosphate hydrolases"/>
    <property type="match status" value="1"/>
</dbReference>
<keyword evidence="5" id="KW-0999">Mitochondrion inner membrane</keyword>
<evidence type="ECO:0000256" key="10">
    <source>
        <dbReference type="ARBA" id="ARBA00023136"/>
    </source>
</evidence>
<feature type="domain" description="BCS1 N-terminal" evidence="14">
    <location>
        <begin position="80"/>
        <end position="272"/>
    </location>
</feature>
<dbReference type="InterPro" id="IPR050747">
    <property type="entry name" value="Mitochondrial_chaperone_BCS1"/>
</dbReference>
<keyword evidence="6" id="KW-0378">Hydrolase</keyword>
<accession>A0A3D8RBQ7</accession>
<dbReference type="GO" id="GO:0005743">
    <property type="term" value="C:mitochondrial inner membrane"/>
    <property type="evidence" value="ECO:0007669"/>
    <property type="project" value="UniProtKB-SubCell"/>
</dbReference>
<dbReference type="InterPro" id="IPR014851">
    <property type="entry name" value="BCS1_N"/>
</dbReference>
<sequence>MGRQPNIGQLLGASFPGSGADVNATSPTQLPTAILEGFIPGYGYIHRFVLQSTGFDVTSLVSLIALLWASARIYKSLYSALVTAVQAVWVSEITINSTDDIHTHLIQFLAFQYRTKSARWLLAETPAKTTWQIDSEATEVPETTTDSEGNIKWLNFSNQDAKSQPRFTPAIGSTHSFWHRGTYFTLKRKEVSFMDNASNGAATFKERETLTISCYGRSTEPIKKLIQHAKEHHHMGHNVKTIIKRPSPKDMRRFGGRWLTIAERPCRPMKTVVLDEARKMDVLADINEYLNPATARWYANRGIPYRRGYLFYGPPGTGKTSLTFALAGVFGLDIHVISLLEPTLTEEELGMLFTNLPARCIVLLEDIDTAGLVRVEKEQEDRGPPPGTSKDEWNVVNLTKAIKKANGQPADKTEGITLSGLLNIIDGVASHEGRVLVMTTNHPEQLDEALIRPGRVDHQVAFSNATQSQVKELFERMYSIDLAPSTSAHPLLKPAVTATTHATTIPKPILTPPPTPKPNAIVGIDGLEAEELSQIAADFASKIPDGMCSPAEIQGFLLKRKKDPRKAANEVEGWVEGLKEQRESKTKLSRVQ</sequence>
<gene>
    <name evidence="15" type="ORF">BP6252_08050</name>
</gene>
<dbReference type="InterPro" id="IPR027417">
    <property type="entry name" value="P-loop_NTPase"/>
</dbReference>
<keyword evidence="7 12" id="KW-0067">ATP-binding</keyword>
<feature type="domain" description="AAA+ ATPase" evidence="13">
    <location>
        <begin position="305"/>
        <end position="466"/>
    </location>
</feature>
<evidence type="ECO:0000313" key="15">
    <source>
        <dbReference type="EMBL" id="RDW71487.1"/>
    </source>
</evidence>
<evidence type="ECO:0000313" key="16">
    <source>
        <dbReference type="Proteomes" id="UP000256645"/>
    </source>
</evidence>
<organism evidence="15 16">
    <name type="scientific">Coleophoma cylindrospora</name>
    <dbReference type="NCBI Taxonomy" id="1849047"/>
    <lineage>
        <taxon>Eukaryota</taxon>
        <taxon>Fungi</taxon>
        <taxon>Dikarya</taxon>
        <taxon>Ascomycota</taxon>
        <taxon>Pezizomycotina</taxon>
        <taxon>Leotiomycetes</taxon>
        <taxon>Helotiales</taxon>
        <taxon>Dermateaceae</taxon>
        <taxon>Coleophoma</taxon>
    </lineage>
</organism>
<evidence type="ECO:0000256" key="7">
    <source>
        <dbReference type="ARBA" id="ARBA00022840"/>
    </source>
</evidence>
<keyword evidence="10" id="KW-0472">Membrane</keyword>
<dbReference type="Pfam" id="PF00004">
    <property type="entry name" value="AAA"/>
    <property type="match status" value="2"/>
</dbReference>
<evidence type="ECO:0000256" key="4">
    <source>
        <dbReference type="ARBA" id="ARBA00022741"/>
    </source>
</evidence>
<dbReference type="AlphaFoldDB" id="A0A3D8RBQ7"/>
<dbReference type="InterPro" id="IPR003960">
    <property type="entry name" value="ATPase_AAA_CS"/>
</dbReference>
<evidence type="ECO:0008006" key="17">
    <source>
        <dbReference type="Google" id="ProtNLM"/>
    </source>
</evidence>
<proteinExistence type="inferred from homology"/>
<keyword evidence="9" id="KW-0496">Mitochondrion</keyword>
<reference evidence="15 16" key="1">
    <citation type="journal article" date="2018" name="IMA Fungus">
        <title>IMA Genome-F 9: Draft genome sequence of Annulohypoxylon stygium, Aspergillus mulundensis, Berkeleyomyces basicola (syn. Thielaviopsis basicola), Ceratocystis smalleyi, two Cercospora beticola strains, Coleophoma cylindrospora, Fusarium fracticaudum, Phialophora cf. hyalina, and Morchella septimelata.</title>
        <authorList>
            <person name="Wingfield B.D."/>
            <person name="Bills G.F."/>
            <person name="Dong Y."/>
            <person name="Huang W."/>
            <person name="Nel W.J."/>
            <person name="Swalarsk-Parry B.S."/>
            <person name="Vaghefi N."/>
            <person name="Wilken P.M."/>
            <person name="An Z."/>
            <person name="de Beer Z.W."/>
            <person name="De Vos L."/>
            <person name="Chen L."/>
            <person name="Duong T.A."/>
            <person name="Gao Y."/>
            <person name="Hammerbacher A."/>
            <person name="Kikkert J.R."/>
            <person name="Li Y."/>
            <person name="Li H."/>
            <person name="Li K."/>
            <person name="Li Q."/>
            <person name="Liu X."/>
            <person name="Ma X."/>
            <person name="Naidoo K."/>
            <person name="Pethybridge S.J."/>
            <person name="Sun J."/>
            <person name="Steenkamp E.T."/>
            <person name="van der Nest M.A."/>
            <person name="van Wyk S."/>
            <person name="Wingfield M.J."/>
            <person name="Xiong C."/>
            <person name="Yue Q."/>
            <person name="Zhang X."/>
        </authorList>
    </citation>
    <scope>NUCLEOTIDE SEQUENCE [LARGE SCALE GENOMIC DNA]</scope>
    <source>
        <strain evidence="15 16">BP6252</strain>
    </source>
</reference>
<dbReference type="PROSITE" id="PS00674">
    <property type="entry name" value="AAA"/>
    <property type="match status" value="1"/>
</dbReference>
<evidence type="ECO:0000256" key="5">
    <source>
        <dbReference type="ARBA" id="ARBA00022792"/>
    </source>
</evidence>
<evidence type="ECO:0000256" key="2">
    <source>
        <dbReference type="ARBA" id="ARBA00007448"/>
    </source>
</evidence>
<dbReference type="SMART" id="SM00382">
    <property type="entry name" value="AAA"/>
    <property type="match status" value="1"/>
</dbReference>
<name>A0A3D8RBQ7_9HELO</name>
<dbReference type="SMART" id="SM01024">
    <property type="entry name" value="BCS1_N"/>
    <property type="match status" value="1"/>
</dbReference>
<dbReference type="EMBL" id="PDLM01000008">
    <property type="protein sequence ID" value="RDW71487.1"/>
    <property type="molecule type" value="Genomic_DNA"/>
</dbReference>
<keyword evidence="8" id="KW-1133">Transmembrane helix</keyword>
<evidence type="ECO:0000259" key="13">
    <source>
        <dbReference type="SMART" id="SM00382"/>
    </source>
</evidence>
<keyword evidence="4 12" id="KW-0547">Nucleotide-binding</keyword>
<evidence type="ECO:0000259" key="14">
    <source>
        <dbReference type="SMART" id="SM01024"/>
    </source>
</evidence>
<dbReference type="InterPro" id="IPR003959">
    <property type="entry name" value="ATPase_AAA_core"/>
</dbReference>
<comment type="similarity">
    <text evidence="2">Belongs to the AAA ATPase family. BCS1 subfamily.</text>
</comment>
<keyword evidence="16" id="KW-1185">Reference proteome</keyword>